<dbReference type="EMBL" id="MT143445">
    <property type="protein sequence ID" value="QJA96908.1"/>
    <property type="molecule type" value="Genomic_DNA"/>
</dbReference>
<proteinExistence type="predicted"/>
<protein>
    <submittedName>
        <fullName evidence="1">Uncharacterized protein</fullName>
    </submittedName>
</protein>
<gene>
    <name evidence="1" type="ORF">MM415B07121_0006</name>
</gene>
<evidence type="ECO:0000313" key="1">
    <source>
        <dbReference type="EMBL" id="QJA96908.1"/>
    </source>
</evidence>
<sequence length="55" mass="6361">MPLLTIKKNRINKCPKKCVVCNSTKVTINEQKEVHCNNCGYVNSQIEKAKWIKKI</sequence>
<accession>A0A6M3LWD1</accession>
<reference evidence="1" key="1">
    <citation type="submission" date="2020-03" db="EMBL/GenBank/DDBJ databases">
        <title>The deep terrestrial virosphere.</title>
        <authorList>
            <person name="Holmfeldt K."/>
            <person name="Nilsson E."/>
            <person name="Simone D."/>
            <person name="Lopez-Fernandez M."/>
            <person name="Wu X."/>
            <person name="de Brujin I."/>
            <person name="Lundin D."/>
            <person name="Andersson A."/>
            <person name="Bertilsson S."/>
            <person name="Dopson M."/>
        </authorList>
    </citation>
    <scope>NUCLEOTIDE SEQUENCE</scope>
    <source>
        <strain evidence="1">MM415B07121</strain>
    </source>
</reference>
<dbReference type="AlphaFoldDB" id="A0A6M3LWD1"/>
<name>A0A6M3LWD1_9ZZZZ</name>
<organism evidence="1">
    <name type="scientific">viral metagenome</name>
    <dbReference type="NCBI Taxonomy" id="1070528"/>
    <lineage>
        <taxon>unclassified sequences</taxon>
        <taxon>metagenomes</taxon>
        <taxon>organismal metagenomes</taxon>
    </lineage>
</organism>